<feature type="compositionally biased region" description="Low complexity" evidence="1">
    <location>
        <begin position="468"/>
        <end position="492"/>
    </location>
</feature>
<sequence length="633" mass="67886">MAGPKSAALLLVLANMASASLWPMARGEASSSTLAAAASATSASTCWKYSIPANLTADDIEQNEEATSSTRRRSHGEITHLNHFARRGHDEITKLGECTLTDTIYKPKYFTSKKIQSGQNSADGYSFLGYFIPKLDSCDAAATYTTIAQSADVPRATAAYWDTVEDGSQKTYLALGTQIKEANAKEPHINIDHVYELQILDSFLIAMIDKYDFCEDFNTWFLTIDTTFTNQRGELKSRLQKLYSFLPGMKYPDLVAEDSRLNSYKAPMFGSDSLTGLPTPDTGNTLQSSALSIMNTMAVVVAMLRDSSIATYFKNSNTRIYKAFIGIDNLMASQRQCNADLELPQPNGGWASAYSSWMEEFVQTQADAVSTRISSVSGLVTSTEAAGVKNIYGQALDAFNEKYPTASWKWENSQLLDWSANDGTAFAKRESSAAVCTPTSTPSSSAKASHSASSKATPAHTGSTATETGSHSAKATATSSHKATVTPTTHTSHTPEAETKTTHSSGSAEVEHSSKTTSSVKVVDKETSTAAHSSSTEAKDSSTSAKTTTSEAKETTSTTESTSTTAKETTSTTSTHSTTTTSEKTTTTTSTKETEKATTTKEETTTKTTKKSSEETKDSSSSSSCKKKKCKKG</sequence>
<dbReference type="Proteomes" id="UP000248423">
    <property type="component" value="Unassembled WGS sequence"/>
</dbReference>
<name>A0A319DYN9_ASPSB</name>
<feature type="compositionally biased region" description="Low complexity" evidence="1">
    <location>
        <begin position="433"/>
        <end position="461"/>
    </location>
</feature>
<gene>
    <name evidence="3" type="ORF">BO78DRAFT_472295</name>
</gene>
<dbReference type="EMBL" id="KZ826387">
    <property type="protein sequence ID" value="PYI02906.1"/>
    <property type="molecule type" value="Genomic_DNA"/>
</dbReference>
<accession>A0A319DYN9</accession>
<evidence type="ECO:0000313" key="3">
    <source>
        <dbReference type="EMBL" id="PYI02906.1"/>
    </source>
</evidence>
<keyword evidence="2" id="KW-0732">Signal</keyword>
<dbReference type="VEuPathDB" id="FungiDB:BO78DRAFT_472295"/>
<reference evidence="3 4" key="1">
    <citation type="submission" date="2018-02" db="EMBL/GenBank/DDBJ databases">
        <title>The genomes of Aspergillus section Nigri reveals drivers in fungal speciation.</title>
        <authorList>
            <consortium name="DOE Joint Genome Institute"/>
            <person name="Vesth T.C."/>
            <person name="Nybo J."/>
            <person name="Theobald S."/>
            <person name="Brandl J."/>
            <person name="Frisvad J.C."/>
            <person name="Nielsen K.F."/>
            <person name="Lyhne E.K."/>
            <person name="Kogle M.E."/>
            <person name="Kuo A."/>
            <person name="Riley R."/>
            <person name="Clum A."/>
            <person name="Nolan M."/>
            <person name="Lipzen A."/>
            <person name="Salamov A."/>
            <person name="Henrissat B."/>
            <person name="Wiebenga A."/>
            <person name="De vries R.P."/>
            <person name="Grigoriev I.V."/>
            <person name="Mortensen U.H."/>
            <person name="Andersen M.R."/>
            <person name="Baker S.E."/>
        </authorList>
    </citation>
    <scope>NUCLEOTIDE SEQUENCE [LARGE SCALE GENOMIC DNA]</scope>
    <source>
        <strain evidence="3 4">CBS 121057</strain>
    </source>
</reference>
<feature type="compositionally biased region" description="Low complexity" evidence="1">
    <location>
        <begin position="528"/>
        <end position="591"/>
    </location>
</feature>
<protein>
    <submittedName>
        <fullName evidence="3">Uncharacterized protein</fullName>
    </submittedName>
</protein>
<feature type="region of interest" description="Disordered" evidence="1">
    <location>
        <begin position="433"/>
        <end position="633"/>
    </location>
</feature>
<proteinExistence type="predicted"/>
<feature type="signal peptide" evidence="2">
    <location>
        <begin position="1"/>
        <end position="19"/>
    </location>
</feature>
<evidence type="ECO:0000313" key="4">
    <source>
        <dbReference type="Proteomes" id="UP000248423"/>
    </source>
</evidence>
<keyword evidence="4" id="KW-1185">Reference proteome</keyword>
<evidence type="ECO:0000256" key="1">
    <source>
        <dbReference type="SAM" id="MobiDB-lite"/>
    </source>
</evidence>
<dbReference type="AlphaFoldDB" id="A0A319DYN9"/>
<feature type="compositionally biased region" description="Basic and acidic residues" evidence="1">
    <location>
        <begin position="592"/>
        <end position="618"/>
    </location>
</feature>
<evidence type="ECO:0000256" key="2">
    <source>
        <dbReference type="SAM" id="SignalP"/>
    </source>
</evidence>
<feature type="chain" id="PRO_5016359625" evidence="2">
    <location>
        <begin position="20"/>
        <end position="633"/>
    </location>
</feature>
<organism evidence="3 4">
    <name type="scientific">Aspergillus sclerotiicarbonarius (strain CBS 121057 / IBT 28362)</name>
    <dbReference type="NCBI Taxonomy" id="1448318"/>
    <lineage>
        <taxon>Eukaryota</taxon>
        <taxon>Fungi</taxon>
        <taxon>Dikarya</taxon>
        <taxon>Ascomycota</taxon>
        <taxon>Pezizomycotina</taxon>
        <taxon>Eurotiomycetes</taxon>
        <taxon>Eurotiomycetidae</taxon>
        <taxon>Eurotiales</taxon>
        <taxon>Aspergillaceae</taxon>
        <taxon>Aspergillus</taxon>
        <taxon>Aspergillus subgen. Circumdati</taxon>
    </lineage>
</organism>
<dbReference type="OrthoDB" id="3257981at2759"/>
<dbReference type="STRING" id="1448318.A0A319DYN9"/>